<comment type="similarity">
    <text evidence="8">Belongs to the methyltransferase superfamily.</text>
</comment>
<dbReference type="GO" id="GO:0010340">
    <property type="term" value="F:carboxyl-O-methyltransferase activity"/>
    <property type="evidence" value="ECO:0007669"/>
    <property type="project" value="UniProtKB-UniRule"/>
</dbReference>
<evidence type="ECO:0000256" key="6">
    <source>
        <dbReference type="ARBA" id="ARBA00022691"/>
    </source>
</evidence>
<dbReference type="NCBIfam" id="TIGR02072">
    <property type="entry name" value="BioC"/>
    <property type="match status" value="1"/>
</dbReference>
<dbReference type="PANTHER" id="PTHR13090:SF1">
    <property type="entry name" value="ARGININE-HYDROXYLASE NDUFAF5, MITOCHONDRIAL"/>
    <property type="match status" value="1"/>
</dbReference>
<accession>A0A0M3TU74</accession>
<dbReference type="PATRIC" id="fig|1705394.5.peg.1138"/>
<evidence type="ECO:0000313" key="10">
    <source>
        <dbReference type="EMBL" id="ALE52741.1"/>
    </source>
</evidence>
<dbReference type="UniPathway" id="UPA00078"/>
<evidence type="ECO:0000256" key="1">
    <source>
        <dbReference type="ARBA" id="ARBA00000852"/>
    </source>
</evidence>
<comment type="catalytic activity">
    <reaction evidence="1 8">
        <text>malonyl-[ACP] + S-adenosyl-L-methionine = malonyl-[ACP] methyl ester + S-adenosyl-L-homocysteine</text>
        <dbReference type="Rhea" id="RHEA:17105"/>
        <dbReference type="Rhea" id="RHEA-COMP:9623"/>
        <dbReference type="Rhea" id="RHEA-COMP:9954"/>
        <dbReference type="ChEBI" id="CHEBI:57856"/>
        <dbReference type="ChEBI" id="CHEBI:59789"/>
        <dbReference type="ChEBI" id="CHEBI:78449"/>
        <dbReference type="ChEBI" id="CHEBI:78845"/>
        <dbReference type="EC" id="2.1.1.197"/>
    </reaction>
</comment>
<evidence type="ECO:0000313" key="11">
    <source>
        <dbReference type="Proteomes" id="UP000058020"/>
    </source>
</evidence>
<dbReference type="EC" id="2.1.1.197" evidence="3 8"/>
<keyword evidence="11" id="KW-1185">Reference proteome</keyword>
<keyword evidence="4 8" id="KW-0489">Methyltransferase</keyword>
<dbReference type="Proteomes" id="UP000058020">
    <property type="component" value="Chromosome"/>
</dbReference>
<comment type="pathway">
    <text evidence="2 8">Cofactor biosynthesis; biotin biosynthesis.</text>
</comment>
<dbReference type="STRING" id="1705394.SP60_05695"/>
<dbReference type="Pfam" id="PF08241">
    <property type="entry name" value="Methyltransf_11"/>
    <property type="match status" value="1"/>
</dbReference>
<protein>
    <recommendedName>
        <fullName evidence="3 8">Malonyl-[acyl-carrier protein] O-methyltransferase</fullName>
        <shortName evidence="8">Malonyl-ACP O-methyltransferase</shortName>
        <ecNumber evidence="3 8">2.1.1.197</ecNumber>
    </recommendedName>
    <alternativeName>
        <fullName evidence="8">Biotin synthesis protein BioC</fullName>
    </alternativeName>
</protein>
<dbReference type="Gene3D" id="3.40.50.150">
    <property type="entry name" value="Vaccinia Virus protein VP39"/>
    <property type="match status" value="1"/>
</dbReference>
<keyword evidence="7 8" id="KW-0093">Biotin biosynthesis</keyword>
<dbReference type="GO" id="GO:0008757">
    <property type="term" value="F:S-adenosylmethionine-dependent methyltransferase activity"/>
    <property type="evidence" value="ECO:0007669"/>
    <property type="project" value="InterPro"/>
</dbReference>
<evidence type="ECO:0000259" key="9">
    <source>
        <dbReference type="Pfam" id="PF08241"/>
    </source>
</evidence>
<proteinExistence type="inferred from homology"/>
<evidence type="ECO:0000256" key="4">
    <source>
        <dbReference type="ARBA" id="ARBA00022603"/>
    </source>
</evidence>
<reference evidence="10 11" key="1">
    <citation type="journal article" date="2015" name="Genome Announc.">
        <title>Genome Sequence of 'Candidatus Thioglobus autotrophica' Strain EF1, a Chemoautotroph from the SUP05 Clade of Marine Gammaproteobacteria.</title>
        <authorList>
            <person name="Shah V."/>
            <person name="Morris R.M."/>
        </authorList>
    </citation>
    <scope>NUCLEOTIDE SEQUENCE [LARGE SCALE GENOMIC DNA]</scope>
    <source>
        <strain evidence="10 11">EF1</strain>
    </source>
</reference>
<dbReference type="KEGG" id="tho:SP60_05695"/>
<name>A0A0M3TU74_9GAMM</name>
<sequence length="262" mass="29261">MSQVRAAFNKASNDYEDHAFLQKEIATRLSKKLDVITTKSDVILDLGAGTGLLSQQLEKRFVGSQVICLDFAQNSLKHNPASHKICANASHLPLADNSVDIVVSSLMMQWCPDLNQLFSEIHRVLKNDGLILFSTFGPDTLKELKKSWSVVDNETHVNTFTDMHDIGDQMLGAGFQSPVMEMETLTLTYQTVTDLLRDLKAIGAQSVNARSKALMGKDKFKLMVEMYESYRQDGKLPATYEVIYGHAWKKTSEIGVIKLSNN</sequence>
<evidence type="ECO:0000256" key="8">
    <source>
        <dbReference type="HAMAP-Rule" id="MF_00835"/>
    </source>
</evidence>
<dbReference type="EMBL" id="CP010552">
    <property type="protein sequence ID" value="ALE52741.1"/>
    <property type="molecule type" value="Genomic_DNA"/>
</dbReference>
<dbReference type="InterPro" id="IPR050602">
    <property type="entry name" value="Malonyl-ACP_OMT"/>
</dbReference>
<dbReference type="GO" id="GO:0102130">
    <property type="term" value="F:malonyl-CoA methyltransferase activity"/>
    <property type="evidence" value="ECO:0007669"/>
    <property type="project" value="UniProtKB-EC"/>
</dbReference>
<keyword evidence="6 8" id="KW-0949">S-adenosyl-L-methionine</keyword>
<evidence type="ECO:0000256" key="3">
    <source>
        <dbReference type="ARBA" id="ARBA00012327"/>
    </source>
</evidence>
<dbReference type="PANTHER" id="PTHR13090">
    <property type="entry name" value="ARGININE-HYDROXYLASE NDUFAF5, MITOCHONDRIAL"/>
    <property type="match status" value="1"/>
</dbReference>
<dbReference type="AlphaFoldDB" id="A0A0M3TU74"/>
<evidence type="ECO:0000256" key="2">
    <source>
        <dbReference type="ARBA" id="ARBA00004746"/>
    </source>
</evidence>
<evidence type="ECO:0000256" key="7">
    <source>
        <dbReference type="ARBA" id="ARBA00022756"/>
    </source>
</evidence>
<feature type="domain" description="Methyltransferase type 11" evidence="9">
    <location>
        <begin position="44"/>
        <end position="133"/>
    </location>
</feature>
<dbReference type="OrthoDB" id="9760689at2"/>
<dbReference type="GO" id="GO:0032259">
    <property type="term" value="P:methylation"/>
    <property type="evidence" value="ECO:0007669"/>
    <property type="project" value="UniProtKB-KW"/>
</dbReference>
<dbReference type="SUPFAM" id="SSF53335">
    <property type="entry name" value="S-adenosyl-L-methionine-dependent methyltransferases"/>
    <property type="match status" value="1"/>
</dbReference>
<dbReference type="InterPro" id="IPR013216">
    <property type="entry name" value="Methyltransf_11"/>
</dbReference>
<dbReference type="CDD" id="cd02440">
    <property type="entry name" value="AdoMet_MTases"/>
    <property type="match status" value="1"/>
</dbReference>
<dbReference type="GO" id="GO:0009102">
    <property type="term" value="P:biotin biosynthetic process"/>
    <property type="evidence" value="ECO:0007669"/>
    <property type="project" value="UniProtKB-UniRule"/>
</dbReference>
<dbReference type="HAMAP" id="MF_00835">
    <property type="entry name" value="BioC"/>
    <property type="match status" value="1"/>
</dbReference>
<dbReference type="InterPro" id="IPR029063">
    <property type="entry name" value="SAM-dependent_MTases_sf"/>
</dbReference>
<keyword evidence="5 8" id="KW-0808">Transferase</keyword>
<organism evidence="10 11">
    <name type="scientific">Candidatus Thioglobus autotrophicus</name>
    <dbReference type="NCBI Taxonomy" id="1705394"/>
    <lineage>
        <taxon>Bacteria</taxon>
        <taxon>Pseudomonadati</taxon>
        <taxon>Pseudomonadota</taxon>
        <taxon>Gammaproteobacteria</taxon>
        <taxon>Candidatus Pseudothioglobaceae</taxon>
        <taxon>Candidatus Thioglobus</taxon>
    </lineage>
</organism>
<gene>
    <name evidence="8" type="primary">bioC</name>
    <name evidence="10" type="ORF">SP60_05695</name>
</gene>
<dbReference type="RefSeq" id="WP_053951709.1">
    <property type="nucleotide sequence ID" value="NZ_CP010552.1"/>
</dbReference>
<dbReference type="InterPro" id="IPR011814">
    <property type="entry name" value="BioC"/>
</dbReference>
<evidence type="ECO:0000256" key="5">
    <source>
        <dbReference type="ARBA" id="ARBA00022679"/>
    </source>
</evidence>
<comment type="function">
    <text evidence="8">Converts the free carboxyl group of a malonyl-thioester to its methyl ester by transfer of a methyl group from S-adenosyl-L-methionine (SAM). It allows to synthesize pimeloyl-ACP via the fatty acid synthetic pathway.</text>
</comment>